<comment type="caution">
    <text evidence="1">The sequence shown here is derived from an EMBL/GenBank/DDBJ whole genome shotgun (WGS) entry which is preliminary data.</text>
</comment>
<keyword evidence="2" id="KW-1185">Reference proteome</keyword>
<organism evidence="1 2">
    <name type="scientific">Shewanella surugensis</name>
    <dbReference type="NCBI Taxonomy" id="212020"/>
    <lineage>
        <taxon>Bacteria</taxon>
        <taxon>Pseudomonadati</taxon>
        <taxon>Pseudomonadota</taxon>
        <taxon>Gammaproteobacteria</taxon>
        <taxon>Alteromonadales</taxon>
        <taxon>Shewanellaceae</taxon>
        <taxon>Shewanella</taxon>
    </lineage>
</organism>
<dbReference type="EMBL" id="JAKIKS010000266">
    <property type="protein sequence ID" value="MCL1127952.1"/>
    <property type="molecule type" value="Genomic_DNA"/>
</dbReference>
<dbReference type="SUPFAM" id="SSF50814">
    <property type="entry name" value="Lipocalins"/>
    <property type="match status" value="1"/>
</dbReference>
<evidence type="ECO:0000313" key="1">
    <source>
        <dbReference type="EMBL" id="MCL1127952.1"/>
    </source>
</evidence>
<reference evidence="1 2" key="1">
    <citation type="submission" date="2022-01" db="EMBL/GenBank/DDBJ databases">
        <title>Whole genome-based taxonomy of the Shewanellaceae.</title>
        <authorList>
            <person name="Martin-Rodriguez A.J."/>
        </authorList>
    </citation>
    <scope>NUCLEOTIDE SEQUENCE [LARGE SCALE GENOMIC DNA]</scope>
    <source>
        <strain evidence="1 2">DSM 17177</strain>
    </source>
</reference>
<proteinExistence type="predicted"/>
<protein>
    <submittedName>
        <fullName evidence="1">Uncharacterized protein</fullName>
    </submittedName>
</protein>
<dbReference type="Proteomes" id="UP001203423">
    <property type="component" value="Unassembled WGS sequence"/>
</dbReference>
<name>A0ABT0LJR9_9GAMM</name>
<dbReference type="InterPro" id="IPR012674">
    <property type="entry name" value="Calycin"/>
</dbReference>
<accession>A0ABT0LJR9</accession>
<evidence type="ECO:0000313" key="2">
    <source>
        <dbReference type="Proteomes" id="UP001203423"/>
    </source>
</evidence>
<gene>
    <name evidence="1" type="ORF">L2764_26745</name>
</gene>
<sequence length="27" mass="3061">MSPDLSYLWLLSRTPTVSPEVLAHFIS</sequence>